<gene>
    <name evidence="3" type="ORF">SAMN04515672_3543</name>
</gene>
<dbReference type="GO" id="GO:0016209">
    <property type="term" value="F:antioxidant activity"/>
    <property type="evidence" value="ECO:0007669"/>
    <property type="project" value="InterPro"/>
</dbReference>
<sequence length="269" mass="30394">MSTAIDPHGDGATITLYRLHGCPYCELVVRRLERYDVPYRSRFVAGEHSRRNAVARASGTRSVPVVIDHERGVTMPESGRILEYLDRTYGDGVVDEKTASDGFDLVEFAPSAHPTEGDQAPDFTRPLVSEEYWKDTALSDLVARDGRVLLVFYPLNWGGKSVYWWDEIREREWGNELTVVGVGISQPFDHQRFIERRGLEHSLYSDPGNGVAERYDVVHDLDGMTGVSEPRPATFLIGDELTVDHAWVADEWPPSPPYDEIEANWTEQA</sequence>
<dbReference type="OrthoDB" id="334647at2157"/>
<name>A0A1G9DDP8_9EURY</name>
<dbReference type="PROSITE" id="PS00195">
    <property type="entry name" value="GLUTAREDOXIN_1"/>
    <property type="match status" value="1"/>
</dbReference>
<feature type="domain" description="Thioredoxin" evidence="2">
    <location>
        <begin position="114"/>
        <end position="269"/>
    </location>
</feature>
<dbReference type="AlphaFoldDB" id="A0A1G9DDP8"/>
<dbReference type="GO" id="GO:0016491">
    <property type="term" value="F:oxidoreductase activity"/>
    <property type="evidence" value="ECO:0007669"/>
    <property type="project" value="InterPro"/>
</dbReference>
<dbReference type="InterPro" id="IPR011767">
    <property type="entry name" value="GLR_AS"/>
</dbReference>
<protein>
    <submittedName>
        <fullName evidence="3">Peroxiredoxin</fullName>
    </submittedName>
</protein>
<evidence type="ECO:0000259" key="2">
    <source>
        <dbReference type="PROSITE" id="PS51352"/>
    </source>
</evidence>
<dbReference type="InterPro" id="IPR036249">
    <property type="entry name" value="Thioredoxin-like_sf"/>
</dbReference>
<dbReference type="Pfam" id="PF00578">
    <property type="entry name" value="AhpC-TSA"/>
    <property type="match status" value="1"/>
</dbReference>
<dbReference type="PROSITE" id="PS50404">
    <property type="entry name" value="GST_NTER"/>
    <property type="match status" value="1"/>
</dbReference>
<dbReference type="Pfam" id="PF13417">
    <property type="entry name" value="GST_N_3"/>
    <property type="match status" value="1"/>
</dbReference>
<reference evidence="4" key="1">
    <citation type="submission" date="2016-10" db="EMBL/GenBank/DDBJ databases">
        <authorList>
            <person name="Varghese N."/>
            <person name="Submissions S."/>
        </authorList>
    </citation>
    <scope>NUCLEOTIDE SEQUENCE [LARGE SCALE GENOMIC DNA]</scope>
    <source>
        <strain evidence="4">B4,CECT 8067,JCM 17497</strain>
    </source>
</reference>
<dbReference type="STRING" id="1095776.SAMN04515672_3543"/>
<evidence type="ECO:0000313" key="4">
    <source>
        <dbReference type="Proteomes" id="UP000198882"/>
    </source>
</evidence>
<proteinExistence type="predicted"/>
<evidence type="ECO:0000313" key="3">
    <source>
        <dbReference type="EMBL" id="SDK62016.1"/>
    </source>
</evidence>
<dbReference type="PROSITE" id="PS51354">
    <property type="entry name" value="GLUTAREDOXIN_2"/>
    <property type="match status" value="1"/>
</dbReference>
<keyword evidence="4" id="KW-1185">Reference proteome</keyword>
<dbReference type="SUPFAM" id="SSF52833">
    <property type="entry name" value="Thioredoxin-like"/>
    <property type="match status" value="2"/>
</dbReference>
<evidence type="ECO:0000259" key="1">
    <source>
        <dbReference type="PROSITE" id="PS50404"/>
    </source>
</evidence>
<dbReference type="EMBL" id="FNFE01000005">
    <property type="protein sequence ID" value="SDK62016.1"/>
    <property type="molecule type" value="Genomic_DNA"/>
</dbReference>
<accession>A0A1G9DDP8</accession>
<organism evidence="3 4">
    <name type="scientific">Natronorubrum texcoconense</name>
    <dbReference type="NCBI Taxonomy" id="1095776"/>
    <lineage>
        <taxon>Archaea</taxon>
        <taxon>Methanobacteriati</taxon>
        <taxon>Methanobacteriota</taxon>
        <taxon>Stenosarchaea group</taxon>
        <taxon>Halobacteria</taxon>
        <taxon>Halobacteriales</taxon>
        <taxon>Natrialbaceae</taxon>
        <taxon>Natronorubrum</taxon>
    </lineage>
</organism>
<dbReference type="InterPro" id="IPR004045">
    <property type="entry name" value="Glutathione_S-Trfase_N"/>
</dbReference>
<feature type="domain" description="GST N-terminal" evidence="1">
    <location>
        <begin position="12"/>
        <end position="93"/>
    </location>
</feature>
<dbReference type="Gene3D" id="3.40.30.10">
    <property type="entry name" value="Glutaredoxin"/>
    <property type="match status" value="2"/>
</dbReference>
<dbReference type="PROSITE" id="PS51352">
    <property type="entry name" value="THIOREDOXIN_2"/>
    <property type="match status" value="1"/>
</dbReference>
<dbReference type="RefSeq" id="WP_090310060.1">
    <property type="nucleotide sequence ID" value="NZ_FNFE01000005.1"/>
</dbReference>
<dbReference type="Proteomes" id="UP000198882">
    <property type="component" value="Unassembled WGS sequence"/>
</dbReference>
<dbReference type="InterPro" id="IPR013766">
    <property type="entry name" value="Thioredoxin_domain"/>
</dbReference>
<dbReference type="InterPro" id="IPR000866">
    <property type="entry name" value="AhpC/TSA"/>
</dbReference>